<dbReference type="SUPFAM" id="SSF47090">
    <property type="entry name" value="PGBD-like"/>
    <property type="match status" value="1"/>
</dbReference>
<protein>
    <submittedName>
        <fullName evidence="4">Putative peptidoglycan-binding domain-containing protein</fullName>
    </submittedName>
</protein>
<dbReference type="InterPro" id="IPR002477">
    <property type="entry name" value="Peptidoglycan-bd-like"/>
</dbReference>
<sequence length="614" mass="66990">MRELKKKHKPDQQGNHSLFKKADDQPKDFFGVQAQLEVGKPGDPYEKEADAMADKVVSNSSAPEPVQAKGSEEEEVQQKPLAESISMVQKQDLKEQEEPIQPSTEEEEIQTKAEEEEPIQKQEEEEEPIQAKCDECEQEEAMQAATADSEEKLKAKEADTIPEKDEKENLQAKTNSGVQAIESPLKQSKGTGSGLDQPIKREMEAGFGADFSQVNIHSDANAANMSRQIGAQAFTHDNDIYFNEGKYNPKSPQGKHLLAHELTHTIQQKGMVQKKIQGRLGDGHDFPPASRFSRNVILEATFDNFNTVQSGSNGTHVTLIQNALLGLDYPLPRFGADGSFGDETQRAVKAFQEDVGITVDGIVGTTTIDFLDKRDRGQEVAPEPLPVVANTPINLDNVIAQPGAAPSIALGPGEWGLTFPENVQVNIEVFDNAGVWQPVVTGVTGNYSLQTRLLPGVAEVTGPGGNTTEANYCDQITDMNNLSLASGNWFMEAAIVAHERVHAEKFRDALIDPSVITPLETAIEGITIPVSLLASNEGIAELLIRVRPEFQTALTNAQTNWLNQILVLVGGDHGSPRGTGPTYDGEREILDPMIRRICNHARANGWPSCPPLCT</sequence>
<dbReference type="InterPro" id="IPR036365">
    <property type="entry name" value="PGBD-like_sf"/>
</dbReference>
<dbReference type="EMBL" id="CP003346">
    <property type="protein sequence ID" value="AGA79801.1"/>
    <property type="molecule type" value="Genomic_DNA"/>
</dbReference>
<dbReference type="PATRIC" id="fig|926556.3.peg.3775"/>
<dbReference type="AlphaFoldDB" id="L0G457"/>
<evidence type="ECO:0000259" key="2">
    <source>
        <dbReference type="Pfam" id="PF01471"/>
    </source>
</evidence>
<accession>L0G457</accession>
<dbReference type="Pfam" id="PF13699">
    <property type="entry name" value="eCIS_core"/>
    <property type="match status" value="1"/>
</dbReference>
<dbReference type="Gene3D" id="1.10.101.10">
    <property type="entry name" value="PGBD-like superfamily/PGBD"/>
    <property type="match status" value="1"/>
</dbReference>
<proteinExistence type="predicted"/>
<feature type="compositionally biased region" description="Basic and acidic residues" evidence="1">
    <location>
        <begin position="149"/>
        <end position="170"/>
    </location>
</feature>
<dbReference type="InterPro" id="IPR036366">
    <property type="entry name" value="PGBDSf"/>
</dbReference>
<dbReference type="STRING" id="926556.Echvi_3585"/>
<dbReference type="Pfam" id="PF01471">
    <property type="entry name" value="PG_binding_1"/>
    <property type="match status" value="1"/>
</dbReference>
<evidence type="ECO:0000259" key="3">
    <source>
        <dbReference type="Pfam" id="PF13699"/>
    </source>
</evidence>
<dbReference type="InterPro" id="IPR025295">
    <property type="entry name" value="eCIS_core_dom"/>
</dbReference>
<evidence type="ECO:0000256" key="1">
    <source>
        <dbReference type="SAM" id="MobiDB-lite"/>
    </source>
</evidence>
<gene>
    <name evidence="4" type="ordered locus">Echvi_3585</name>
</gene>
<dbReference type="RefSeq" id="WP_015267346.1">
    <property type="nucleotide sequence ID" value="NC_019904.1"/>
</dbReference>
<dbReference type="Proteomes" id="UP000010796">
    <property type="component" value="Chromosome"/>
</dbReference>
<feature type="region of interest" description="Disordered" evidence="1">
    <location>
        <begin position="1"/>
        <end position="195"/>
    </location>
</feature>
<dbReference type="KEGG" id="evi:Echvi_3585"/>
<evidence type="ECO:0000313" key="4">
    <source>
        <dbReference type="EMBL" id="AGA79801.1"/>
    </source>
</evidence>
<name>L0G457_ECHVK</name>
<dbReference type="eggNOG" id="COG3064">
    <property type="taxonomic scope" value="Bacteria"/>
</dbReference>
<feature type="compositionally biased region" description="Basic and acidic residues" evidence="1">
    <location>
        <begin position="43"/>
        <end position="53"/>
    </location>
</feature>
<dbReference type="HOGENOM" id="CLU_443926_0_0_10"/>
<reference evidence="5" key="1">
    <citation type="submission" date="2012-02" db="EMBL/GenBank/DDBJ databases">
        <title>The complete genome of Echinicola vietnamensis DSM 17526.</title>
        <authorList>
            <person name="Lucas S."/>
            <person name="Copeland A."/>
            <person name="Lapidus A."/>
            <person name="Glavina del Rio T."/>
            <person name="Dalin E."/>
            <person name="Tice H."/>
            <person name="Bruce D."/>
            <person name="Goodwin L."/>
            <person name="Pitluck S."/>
            <person name="Peters L."/>
            <person name="Ovchinnikova G."/>
            <person name="Teshima H."/>
            <person name="Kyrpides N."/>
            <person name="Mavromatis K."/>
            <person name="Ivanova N."/>
            <person name="Brettin T."/>
            <person name="Detter J.C."/>
            <person name="Han C."/>
            <person name="Larimer F."/>
            <person name="Land M."/>
            <person name="Hauser L."/>
            <person name="Markowitz V."/>
            <person name="Cheng J.-F."/>
            <person name="Hugenholtz P."/>
            <person name="Woyke T."/>
            <person name="Wu D."/>
            <person name="Brambilla E."/>
            <person name="Klenk H.-P."/>
            <person name="Eisen J.A."/>
        </authorList>
    </citation>
    <scope>NUCLEOTIDE SEQUENCE [LARGE SCALE GENOMIC DNA]</scope>
    <source>
        <strain evidence="5">DSM 17526 / LMG 23754 / KMM 6221</strain>
    </source>
</reference>
<feature type="domain" description="eCIS core" evidence="3">
    <location>
        <begin position="195"/>
        <end position="270"/>
    </location>
</feature>
<evidence type="ECO:0000313" key="5">
    <source>
        <dbReference type="Proteomes" id="UP000010796"/>
    </source>
</evidence>
<dbReference type="eggNOG" id="COG3409">
    <property type="taxonomic scope" value="Bacteria"/>
</dbReference>
<keyword evidence="5" id="KW-1185">Reference proteome</keyword>
<dbReference type="OrthoDB" id="4317910at2"/>
<feature type="domain" description="Peptidoglycan binding-like" evidence="2">
    <location>
        <begin position="314"/>
        <end position="371"/>
    </location>
</feature>
<feature type="compositionally biased region" description="Basic and acidic residues" evidence="1">
    <location>
        <begin position="109"/>
        <end position="122"/>
    </location>
</feature>
<organism evidence="4 5">
    <name type="scientific">Echinicola vietnamensis (strain DSM 17526 / LMG 23754 / KMM 6221)</name>
    <dbReference type="NCBI Taxonomy" id="926556"/>
    <lineage>
        <taxon>Bacteria</taxon>
        <taxon>Pseudomonadati</taxon>
        <taxon>Bacteroidota</taxon>
        <taxon>Cytophagia</taxon>
        <taxon>Cytophagales</taxon>
        <taxon>Cyclobacteriaceae</taxon>
        <taxon>Echinicola</taxon>
    </lineage>
</organism>